<feature type="region of interest" description="Disordered" evidence="3">
    <location>
        <begin position="1035"/>
        <end position="1082"/>
    </location>
</feature>
<accession>A0ABR3ZEM3</accession>
<dbReference type="Pfam" id="PF10428">
    <property type="entry name" value="SOG2"/>
    <property type="match status" value="2"/>
</dbReference>
<evidence type="ECO:0000256" key="2">
    <source>
        <dbReference type="ARBA" id="ARBA00022737"/>
    </source>
</evidence>
<feature type="domain" description="Disease resistance R13L4/SHOC-2-like LRR" evidence="4">
    <location>
        <begin position="178"/>
        <end position="254"/>
    </location>
</feature>
<reference evidence="5 6" key="1">
    <citation type="journal article" date="2024" name="IMA Fungus">
        <title>IMA Genome - F19 : A genome assembly and annotation guide to empower mycologists, including annotated draft genome sequences of Ceratocystis pirilliformis, Diaporthe australafricana, Fusarium ophioides, Paecilomyces lecythidis, and Sporothrix stenoceras.</title>
        <authorList>
            <person name="Aylward J."/>
            <person name="Wilson A.M."/>
            <person name="Visagie C.M."/>
            <person name="Spraker J."/>
            <person name="Barnes I."/>
            <person name="Buitendag C."/>
            <person name="Ceriani C."/>
            <person name="Del Mar Angel L."/>
            <person name="du Plessis D."/>
            <person name="Fuchs T."/>
            <person name="Gasser K."/>
            <person name="Kramer D."/>
            <person name="Li W."/>
            <person name="Munsamy K."/>
            <person name="Piso A."/>
            <person name="Price J.L."/>
            <person name="Sonnekus B."/>
            <person name="Thomas C."/>
            <person name="van der Nest A."/>
            <person name="van Dijk A."/>
            <person name="van Heerden A."/>
            <person name="van Vuuren N."/>
            <person name="Yilmaz N."/>
            <person name="Duong T.A."/>
            <person name="van der Merwe N.A."/>
            <person name="Wingfield M.J."/>
            <person name="Wingfield B.D."/>
        </authorList>
    </citation>
    <scope>NUCLEOTIDE SEQUENCE [LARGE SCALE GENOMIC DNA]</scope>
    <source>
        <strain evidence="5 6">CMW 5346</strain>
    </source>
</reference>
<feature type="region of interest" description="Disordered" evidence="3">
    <location>
        <begin position="713"/>
        <end position="733"/>
    </location>
</feature>
<dbReference type="EMBL" id="JAWCUI010000014">
    <property type="protein sequence ID" value="KAL1898865.1"/>
    <property type="molecule type" value="Genomic_DNA"/>
</dbReference>
<organism evidence="5 6">
    <name type="scientific">Sporothrix stenoceras</name>
    <dbReference type="NCBI Taxonomy" id="5173"/>
    <lineage>
        <taxon>Eukaryota</taxon>
        <taxon>Fungi</taxon>
        <taxon>Dikarya</taxon>
        <taxon>Ascomycota</taxon>
        <taxon>Pezizomycotina</taxon>
        <taxon>Sordariomycetes</taxon>
        <taxon>Sordariomycetidae</taxon>
        <taxon>Ophiostomatales</taxon>
        <taxon>Ophiostomataceae</taxon>
        <taxon>Sporothrix</taxon>
    </lineage>
</organism>
<dbReference type="InterPro" id="IPR055414">
    <property type="entry name" value="LRR_R13L4/SHOC2-like"/>
</dbReference>
<dbReference type="Pfam" id="PF23598">
    <property type="entry name" value="LRR_14"/>
    <property type="match status" value="1"/>
</dbReference>
<evidence type="ECO:0000256" key="3">
    <source>
        <dbReference type="SAM" id="MobiDB-lite"/>
    </source>
</evidence>
<keyword evidence="1" id="KW-0433">Leucine-rich repeat</keyword>
<feature type="compositionally biased region" description="Low complexity" evidence="3">
    <location>
        <begin position="1035"/>
        <end position="1059"/>
    </location>
</feature>
<evidence type="ECO:0000256" key="1">
    <source>
        <dbReference type="ARBA" id="ARBA00022614"/>
    </source>
</evidence>
<dbReference type="InterPro" id="IPR003591">
    <property type="entry name" value="Leu-rich_rpt_typical-subtyp"/>
</dbReference>
<protein>
    <submittedName>
        <fullName evidence="5">RAM signaling network component</fullName>
    </submittedName>
</protein>
<keyword evidence="6" id="KW-1185">Reference proteome</keyword>
<dbReference type="PANTHER" id="PTHR48051">
    <property type="match status" value="1"/>
</dbReference>
<evidence type="ECO:0000313" key="5">
    <source>
        <dbReference type="EMBL" id="KAL1898865.1"/>
    </source>
</evidence>
<gene>
    <name evidence="5" type="primary">SOG2</name>
    <name evidence="5" type="ORF">Sste5346_003276</name>
</gene>
<dbReference type="InterPro" id="IPR032675">
    <property type="entry name" value="LRR_dom_sf"/>
</dbReference>
<comment type="caution">
    <text evidence="5">The sequence shown here is derived from an EMBL/GenBank/DDBJ whole genome shotgun (WGS) entry which is preliminary data.</text>
</comment>
<feature type="region of interest" description="Disordered" evidence="3">
    <location>
        <begin position="436"/>
        <end position="468"/>
    </location>
</feature>
<dbReference type="SUPFAM" id="SSF52075">
    <property type="entry name" value="Outer arm dynein light chain 1"/>
    <property type="match status" value="1"/>
</dbReference>
<dbReference type="Gene3D" id="3.80.10.10">
    <property type="entry name" value="Ribonuclease Inhibitor"/>
    <property type="match status" value="1"/>
</dbReference>
<sequence length="1094" mass="117566">MDRPDRSDRPGLPLGAGTQSTGRGGLPENPAQNRRLPGSSGSNIPIPPIPANVAAAANGNVNLASIPIPPPPPPPPPMPTGLRSGAGTLTASAPIAASQVIALAREAMKDAMRHSDQQAGDGGDINNELKPGLTIDLSRKNIQRLPDEVVDIIMNKLERLALSHNKLAGFPARFAECSSLRYLNVRNNDIREFPLPLCDLRSLEILDLGRNKLRVLPPEIIKLTSLKVFAVQKNRIEELPLCLADMASLQMLKLDGNPIRFPPPEVFQVQASSPPNEGYLKESEVTEVTVTSHVKKFLKQAMLNGRAEAAAAATATSYATSNNQSNGPASGPSSSGGSGNGSAPNGGSYSMGGLSDTPTDDSSDPLEPPRLLPAKRVTSGRFPIKVNGAEVGDLRSPNLQRPPPIPTRSHYRGLSQQNTAVRRPGVMPLTIGSVNERVRSNSETTLLPAPRGSQPGNDRPGERSRRMGIVSKKAQELGTLDETEANNRFSHYRGLSHGSAMTGNPVGAAAAISDVKSPASPMSEITNQRPIYVRRLSILPERRRESKFCDPVVEAAKGVLYSVFQIHPMIQMLMSLANDGTTRRSSLEIVVYNTNSHVQQLEREIQRHEVAVDTGELGNLENENVHSACVTLLHAYDHICSLLKVNVDLFLDNGDPRYMRTLLLHLYHSIMELRVASAGTITTQGYRKSASGASSRQISQSENVISVGDTIKPLMPPSLPHSRDTSVMSTPTAERPGLATVRGIRGSSFSHNPSNLRVATDVPIPSLVPYINGTGRTATITSATPRSGESFVSTSSRGAPTTDFTEEDRMFEKIFLSLQKSSDVALRLLPGLNNQYASSLRAAMAQRAPEQVTRDWRILLGRCATAIQQTETLKSRLSSIKLKEPGVRWQDAFWSLCVNFFDSWYSFADMIRNDKTAIQLPVDTRARLRPLHQCIKDTTRLILRSPWAYTLRQSNMLASTTSPLSGGSSVLSGGTNINQSIQLPMTPQSAALGPAVQATVPSTPQSASFNNVFSGNLFERADTLISSGGISMSSRTGTFSSNSNSGSSSGLNSISSTLSTAHPADGSMTPSSMLSPGPLGPLPFRLNNGNKVAF</sequence>
<dbReference type="InterPro" id="IPR019487">
    <property type="entry name" value="RAM_signalling_pathway_SOG2"/>
</dbReference>
<feature type="region of interest" description="Disordered" evidence="3">
    <location>
        <begin position="319"/>
        <end position="422"/>
    </location>
</feature>
<dbReference type="PANTHER" id="PTHR48051:SF1">
    <property type="entry name" value="RAS SUPPRESSOR PROTEIN 1"/>
    <property type="match status" value="1"/>
</dbReference>
<evidence type="ECO:0000259" key="4">
    <source>
        <dbReference type="Pfam" id="PF23598"/>
    </source>
</evidence>
<feature type="region of interest" description="Disordered" evidence="3">
    <location>
        <begin position="779"/>
        <end position="802"/>
    </location>
</feature>
<name>A0ABR3ZEM3_9PEZI</name>
<keyword evidence="2" id="KW-0677">Repeat</keyword>
<dbReference type="Proteomes" id="UP001583186">
    <property type="component" value="Unassembled WGS sequence"/>
</dbReference>
<evidence type="ECO:0000313" key="6">
    <source>
        <dbReference type="Proteomes" id="UP001583186"/>
    </source>
</evidence>
<feature type="compositionally biased region" description="Low complexity" evidence="3">
    <location>
        <begin position="319"/>
        <end position="333"/>
    </location>
</feature>
<proteinExistence type="predicted"/>
<dbReference type="InterPro" id="IPR050216">
    <property type="entry name" value="LRR_domain-containing"/>
</dbReference>
<feature type="region of interest" description="Disordered" evidence="3">
    <location>
        <begin position="1"/>
        <end position="44"/>
    </location>
</feature>
<dbReference type="SMART" id="SM00369">
    <property type="entry name" value="LRR_TYP"/>
    <property type="match status" value="3"/>
</dbReference>
<feature type="compositionally biased region" description="Low complexity" evidence="3">
    <location>
        <begin position="1066"/>
        <end position="1077"/>
    </location>
</feature>